<gene>
    <name evidence="2" type="ORF">KGD82_27925</name>
</gene>
<evidence type="ECO:0000313" key="3">
    <source>
        <dbReference type="Proteomes" id="UP000682416"/>
    </source>
</evidence>
<reference evidence="2" key="1">
    <citation type="submission" date="2021-05" db="EMBL/GenBank/DDBJ databases">
        <authorList>
            <person name="Kaiqin L."/>
            <person name="Jian G."/>
        </authorList>
    </citation>
    <scope>NUCLEOTIDE SEQUENCE</scope>
    <source>
        <strain evidence="2">HDS5</strain>
        <plasmid evidence="2">unnamed2</plasmid>
    </source>
</reference>
<proteinExistence type="predicted"/>
<name>A0A975LDY6_9ACTN</name>
<keyword evidence="2" id="KW-0614">Plasmid</keyword>
<evidence type="ECO:0000256" key="1">
    <source>
        <dbReference type="SAM" id="MobiDB-lite"/>
    </source>
</evidence>
<keyword evidence="3" id="KW-1185">Reference proteome</keyword>
<dbReference type="AlphaFoldDB" id="A0A975LDY6"/>
<evidence type="ECO:0000313" key="2">
    <source>
        <dbReference type="EMBL" id="QVJ03507.1"/>
    </source>
</evidence>
<feature type="region of interest" description="Disordered" evidence="1">
    <location>
        <begin position="23"/>
        <end position="70"/>
    </location>
</feature>
<geneLocation type="plasmid" evidence="2 3">
    <name>unnamed2</name>
</geneLocation>
<accession>A0A975LDY6</accession>
<dbReference type="Proteomes" id="UP000682416">
    <property type="component" value="Plasmid unnamed2"/>
</dbReference>
<organism evidence="2 3">
    <name type="scientific">Nocardiopsis eucommiae</name>
    <dbReference type="NCBI Taxonomy" id="2831970"/>
    <lineage>
        <taxon>Bacteria</taxon>
        <taxon>Bacillati</taxon>
        <taxon>Actinomycetota</taxon>
        <taxon>Actinomycetes</taxon>
        <taxon>Streptosporangiales</taxon>
        <taxon>Nocardiopsidaceae</taxon>
        <taxon>Nocardiopsis</taxon>
    </lineage>
</organism>
<feature type="compositionally biased region" description="Basic and acidic residues" evidence="1">
    <location>
        <begin position="23"/>
        <end position="35"/>
    </location>
</feature>
<dbReference type="KEGG" id="nec:KGD82_27925"/>
<dbReference type="EMBL" id="CP074403">
    <property type="protein sequence ID" value="QVJ03507.1"/>
    <property type="molecule type" value="Genomic_DNA"/>
</dbReference>
<protein>
    <submittedName>
        <fullName evidence="2">Uncharacterized protein</fullName>
    </submittedName>
</protein>
<feature type="compositionally biased region" description="Basic residues" evidence="1">
    <location>
        <begin position="36"/>
        <end position="54"/>
    </location>
</feature>
<sequence>MPVHTEPKVKRPQTDRLERLFYSSESKDAHLDHPQTRRRQGPHIRRSGAKLQRRQWRDEKRTLIHNGYDA</sequence>